<proteinExistence type="predicted"/>
<gene>
    <name evidence="2" type="ORF">BU23DRAFT_293681</name>
</gene>
<keyword evidence="3" id="KW-1185">Reference proteome</keyword>
<sequence length="112" mass="12829">MMDSKHKRESYNRIESPGSNGPTTFVISLGCRLDTLNEEHDCRPLTDLILLVTSSLSNLRPAFIYLTQIYQTIPLESHLILTDPGNWRFFFFFLHLSFALLSTSHQSHATQS</sequence>
<dbReference type="AlphaFoldDB" id="A0A6A5VJ90"/>
<evidence type="ECO:0000256" key="1">
    <source>
        <dbReference type="SAM" id="MobiDB-lite"/>
    </source>
</evidence>
<organism evidence="2 3">
    <name type="scientific">Bimuria novae-zelandiae CBS 107.79</name>
    <dbReference type="NCBI Taxonomy" id="1447943"/>
    <lineage>
        <taxon>Eukaryota</taxon>
        <taxon>Fungi</taxon>
        <taxon>Dikarya</taxon>
        <taxon>Ascomycota</taxon>
        <taxon>Pezizomycotina</taxon>
        <taxon>Dothideomycetes</taxon>
        <taxon>Pleosporomycetidae</taxon>
        <taxon>Pleosporales</taxon>
        <taxon>Massarineae</taxon>
        <taxon>Didymosphaeriaceae</taxon>
        <taxon>Bimuria</taxon>
    </lineage>
</organism>
<protein>
    <submittedName>
        <fullName evidence="2">Uncharacterized protein</fullName>
    </submittedName>
</protein>
<reference evidence="2" key="1">
    <citation type="journal article" date="2020" name="Stud. Mycol.">
        <title>101 Dothideomycetes genomes: a test case for predicting lifestyles and emergence of pathogens.</title>
        <authorList>
            <person name="Haridas S."/>
            <person name="Albert R."/>
            <person name="Binder M."/>
            <person name="Bloem J."/>
            <person name="Labutti K."/>
            <person name="Salamov A."/>
            <person name="Andreopoulos B."/>
            <person name="Baker S."/>
            <person name="Barry K."/>
            <person name="Bills G."/>
            <person name="Bluhm B."/>
            <person name="Cannon C."/>
            <person name="Castanera R."/>
            <person name="Culley D."/>
            <person name="Daum C."/>
            <person name="Ezra D."/>
            <person name="Gonzalez J."/>
            <person name="Henrissat B."/>
            <person name="Kuo A."/>
            <person name="Liang C."/>
            <person name="Lipzen A."/>
            <person name="Lutzoni F."/>
            <person name="Magnuson J."/>
            <person name="Mondo S."/>
            <person name="Nolan M."/>
            <person name="Ohm R."/>
            <person name="Pangilinan J."/>
            <person name="Park H.-J."/>
            <person name="Ramirez L."/>
            <person name="Alfaro M."/>
            <person name="Sun H."/>
            <person name="Tritt A."/>
            <person name="Yoshinaga Y."/>
            <person name="Zwiers L.-H."/>
            <person name="Turgeon B."/>
            <person name="Goodwin S."/>
            <person name="Spatafora J."/>
            <person name="Crous P."/>
            <person name="Grigoriev I."/>
        </authorList>
    </citation>
    <scope>NUCLEOTIDE SEQUENCE</scope>
    <source>
        <strain evidence="2">CBS 107.79</strain>
    </source>
</reference>
<feature type="compositionally biased region" description="Basic and acidic residues" evidence="1">
    <location>
        <begin position="1"/>
        <end position="12"/>
    </location>
</feature>
<feature type="region of interest" description="Disordered" evidence="1">
    <location>
        <begin position="1"/>
        <end position="22"/>
    </location>
</feature>
<evidence type="ECO:0000313" key="2">
    <source>
        <dbReference type="EMBL" id="KAF1977294.1"/>
    </source>
</evidence>
<accession>A0A6A5VJ90</accession>
<dbReference type="PROSITE" id="PS51257">
    <property type="entry name" value="PROKAR_LIPOPROTEIN"/>
    <property type="match status" value="1"/>
</dbReference>
<dbReference type="Proteomes" id="UP000800036">
    <property type="component" value="Unassembled WGS sequence"/>
</dbReference>
<dbReference type="EMBL" id="ML976663">
    <property type="protein sequence ID" value="KAF1977294.1"/>
    <property type="molecule type" value="Genomic_DNA"/>
</dbReference>
<evidence type="ECO:0000313" key="3">
    <source>
        <dbReference type="Proteomes" id="UP000800036"/>
    </source>
</evidence>
<name>A0A6A5VJ90_9PLEO</name>